<proteinExistence type="inferred from homology"/>
<comment type="subcellular location">
    <subcellularLocation>
        <location evidence="2">Membrane</location>
        <topology evidence="2">Multi-pass membrane protein</topology>
    </subcellularLocation>
</comment>
<dbReference type="InterPro" id="IPR018495">
    <property type="entry name" value="Succ_DH_cyt_bsu_CS"/>
</dbReference>
<evidence type="ECO:0000256" key="7">
    <source>
        <dbReference type="ARBA" id="ARBA00022723"/>
    </source>
</evidence>
<dbReference type="AlphaFoldDB" id="A0AB38YJV9"/>
<comment type="subunit">
    <text evidence="11">Part of an enzyme complex containing four subunits: a flavoprotein, an iron-sulfur protein, plus two membrane-anchoring proteins, SdhC and SdhD. The complex can form homotrimers.</text>
</comment>
<evidence type="ECO:0000256" key="10">
    <source>
        <dbReference type="ARBA" id="ARBA00023136"/>
    </source>
</evidence>
<dbReference type="PANTHER" id="PTHR10978:SF5">
    <property type="entry name" value="SUCCINATE DEHYDROGENASE CYTOCHROME B560 SUBUNIT, MITOCHONDRIAL"/>
    <property type="match status" value="1"/>
</dbReference>
<evidence type="ECO:0000256" key="6">
    <source>
        <dbReference type="ARBA" id="ARBA00022692"/>
    </source>
</evidence>
<keyword evidence="7 12" id="KW-0479">Metal-binding</keyword>
<dbReference type="PIRSF" id="PIRSF000178">
    <property type="entry name" value="SDH_cyt_b560"/>
    <property type="match status" value="1"/>
</dbReference>
<keyword evidence="8 13" id="KW-1133">Transmembrane helix</keyword>
<dbReference type="InterPro" id="IPR014314">
    <property type="entry name" value="Succ_DH_cytb556"/>
</dbReference>
<comment type="function">
    <text evidence="1">Membrane-anchoring subunit of succinate dehydrogenase (SDH).</text>
</comment>
<keyword evidence="5 12" id="KW-0349">Heme</keyword>
<dbReference type="InterPro" id="IPR034804">
    <property type="entry name" value="SQR/QFR_C/D"/>
</dbReference>
<dbReference type="Gene3D" id="1.20.1300.10">
    <property type="entry name" value="Fumarate reductase/succinate dehydrogenase, transmembrane subunit"/>
    <property type="match status" value="1"/>
</dbReference>
<dbReference type="SUPFAM" id="SSF81343">
    <property type="entry name" value="Fumarate reductase respiratory complex transmembrane subunits"/>
    <property type="match status" value="1"/>
</dbReference>
<dbReference type="GO" id="GO:0006099">
    <property type="term" value="P:tricarboxylic acid cycle"/>
    <property type="evidence" value="ECO:0007669"/>
    <property type="project" value="InterPro"/>
</dbReference>
<evidence type="ECO:0000256" key="1">
    <source>
        <dbReference type="ARBA" id="ARBA00004050"/>
    </source>
</evidence>
<dbReference type="InterPro" id="IPR000701">
    <property type="entry name" value="SuccDH_FuR_B_TM-su"/>
</dbReference>
<evidence type="ECO:0000256" key="9">
    <source>
        <dbReference type="ARBA" id="ARBA00023004"/>
    </source>
</evidence>
<dbReference type="EMBL" id="CP101717">
    <property type="protein sequence ID" value="WLD59603.1"/>
    <property type="molecule type" value="Genomic_DNA"/>
</dbReference>
<dbReference type="PANTHER" id="PTHR10978">
    <property type="entry name" value="SUCCINATE DEHYDROGENASE CYTOCHROME B560 SUBUNIT"/>
    <property type="match status" value="1"/>
</dbReference>
<dbReference type="NCBIfam" id="TIGR02970">
    <property type="entry name" value="succ_dehyd_cytB"/>
    <property type="match status" value="1"/>
</dbReference>
<evidence type="ECO:0000313" key="14">
    <source>
        <dbReference type="EMBL" id="WLD59603.1"/>
    </source>
</evidence>
<gene>
    <name evidence="14" type="primary">sdhC</name>
    <name evidence="14" type="ORF">NFC81_07420</name>
</gene>
<accession>A0AB38YJV9</accession>
<evidence type="ECO:0000256" key="3">
    <source>
        <dbReference type="ARBA" id="ARBA00007244"/>
    </source>
</evidence>
<evidence type="ECO:0000256" key="5">
    <source>
        <dbReference type="ARBA" id="ARBA00022617"/>
    </source>
</evidence>
<feature type="binding site" description="axial binding residue" evidence="12">
    <location>
        <position position="84"/>
    </location>
    <ligand>
        <name>heme</name>
        <dbReference type="ChEBI" id="CHEBI:30413"/>
        <note>ligand shared with second transmembrane subunit</note>
    </ligand>
    <ligandPart>
        <name>Fe</name>
        <dbReference type="ChEBI" id="CHEBI:18248"/>
    </ligandPart>
</feature>
<feature type="transmembrane region" description="Helical" evidence="13">
    <location>
        <begin position="107"/>
        <end position="127"/>
    </location>
</feature>
<dbReference type="PROSITE" id="PS01000">
    <property type="entry name" value="SDH_CYT_1"/>
    <property type="match status" value="1"/>
</dbReference>
<comment type="cofactor">
    <cofactor evidence="12">
        <name>heme</name>
        <dbReference type="ChEBI" id="CHEBI:30413"/>
    </cofactor>
    <text evidence="12">The heme is bound between the two transmembrane subunits.</text>
</comment>
<dbReference type="GO" id="GO:0046872">
    <property type="term" value="F:metal ion binding"/>
    <property type="evidence" value="ECO:0007669"/>
    <property type="project" value="UniProtKB-KW"/>
</dbReference>
<protein>
    <recommendedName>
        <fullName evidence="4">Succinate dehydrogenase cytochrome b556 subunit</fullName>
    </recommendedName>
</protein>
<evidence type="ECO:0000256" key="2">
    <source>
        <dbReference type="ARBA" id="ARBA00004141"/>
    </source>
</evidence>
<reference evidence="14" key="1">
    <citation type="submission" date="2022-07" db="EMBL/GenBank/DDBJ databases">
        <title>Complete genome sequence of Salinispirillum sp. LH10-3-1 capable of multiple carbohydrate inversion isolated from a soda lake.</title>
        <authorList>
            <person name="Liu J."/>
            <person name="Zhai Y."/>
            <person name="Zhang H."/>
            <person name="Yang H."/>
            <person name="Qu J."/>
            <person name="Li J."/>
        </authorList>
    </citation>
    <scope>NUCLEOTIDE SEQUENCE</scope>
    <source>
        <strain evidence="14">LH 10-3-1</strain>
    </source>
</reference>
<sequence length="128" mass="13610">MSSAVKADRPVNLDLTTISLPLAALTSILHRISGIFLLIGSAFMVWMLHKSLASPADFATAQAVMNHGLAKFITWGLLCSLGYHLVAGIKHLIMDGGLGETKEGGKLGAQITLVISVILFVLAGVWVW</sequence>
<keyword evidence="9 12" id="KW-0408">Iron</keyword>
<feature type="transmembrane region" description="Helical" evidence="13">
    <location>
        <begin position="28"/>
        <end position="48"/>
    </location>
</feature>
<keyword evidence="6 13" id="KW-0812">Transmembrane</keyword>
<feature type="transmembrane region" description="Helical" evidence="13">
    <location>
        <begin position="69"/>
        <end position="87"/>
    </location>
</feature>
<evidence type="ECO:0000256" key="11">
    <source>
        <dbReference type="ARBA" id="ARBA00025912"/>
    </source>
</evidence>
<dbReference type="CDD" id="cd03499">
    <property type="entry name" value="SQR_TypeC_SdhC"/>
    <property type="match status" value="1"/>
</dbReference>
<evidence type="ECO:0000256" key="12">
    <source>
        <dbReference type="PIRSR" id="PIRSR000178-1"/>
    </source>
</evidence>
<evidence type="ECO:0000256" key="13">
    <source>
        <dbReference type="SAM" id="Phobius"/>
    </source>
</evidence>
<dbReference type="GO" id="GO:0005886">
    <property type="term" value="C:plasma membrane"/>
    <property type="evidence" value="ECO:0007669"/>
    <property type="project" value="TreeGrafter"/>
</dbReference>
<dbReference type="Pfam" id="PF01127">
    <property type="entry name" value="Sdh_cyt"/>
    <property type="match status" value="1"/>
</dbReference>
<dbReference type="GO" id="GO:0009055">
    <property type="term" value="F:electron transfer activity"/>
    <property type="evidence" value="ECO:0007669"/>
    <property type="project" value="InterPro"/>
</dbReference>
<comment type="similarity">
    <text evidence="3">Belongs to the cytochrome b560 family.</text>
</comment>
<name>A0AB38YJV9_9GAMM</name>
<evidence type="ECO:0000256" key="4">
    <source>
        <dbReference type="ARBA" id="ARBA00020076"/>
    </source>
</evidence>
<organism evidence="14">
    <name type="scientific">Salinispirillum sp. LH 10-3-1</name>
    <dbReference type="NCBI Taxonomy" id="2952525"/>
    <lineage>
        <taxon>Bacteria</taxon>
        <taxon>Pseudomonadati</taxon>
        <taxon>Pseudomonadota</taxon>
        <taxon>Gammaproteobacteria</taxon>
        <taxon>Oceanospirillales</taxon>
        <taxon>Saccharospirillaceae</taxon>
        <taxon>Salinispirillum</taxon>
    </lineage>
</organism>
<evidence type="ECO:0000256" key="8">
    <source>
        <dbReference type="ARBA" id="ARBA00022989"/>
    </source>
</evidence>
<keyword evidence="10 13" id="KW-0472">Membrane</keyword>